<evidence type="ECO:0000313" key="5">
    <source>
        <dbReference type="Proteomes" id="UP001642484"/>
    </source>
</evidence>
<evidence type="ECO:0000256" key="1">
    <source>
        <dbReference type="ARBA" id="ARBA00022614"/>
    </source>
</evidence>
<keyword evidence="3" id="KW-1133">Transmembrane helix</keyword>
<dbReference type="EMBL" id="CAXAMN010004711">
    <property type="protein sequence ID" value="CAK9010718.1"/>
    <property type="molecule type" value="Genomic_DNA"/>
</dbReference>
<dbReference type="PANTHER" id="PTHR24366">
    <property type="entry name" value="IG(IMMUNOGLOBULIN) AND LRR(LEUCINE RICH REPEAT) DOMAINS"/>
    <property type="match status" value="1"/>
</dbReference>
<feature type="transmembrane region" description="Helical" evidence="3">
    <location>
        <begin position="698"/>
        <end position="722"/>
    </location>
</feature>
<reference evidence="4 5" key="1">
    <citation type="submission" date="2024-02" db="EMBL/GenBank/DDBJ databases">
        <authorList>
            <person name="Chen Y."/>
            <person name="Shah S."/>
            <person name="Dougan E. K."/>
            <person name="Thang M."/>
            <person name="Chan C."/>
        </authorList>
    </citation>
    <scope>NUCLEOTIDE SEQUENCE [LARGE SCALE GENOMIC DNA]</scope>
</reference>
<keyword evidence="1" id="KW-0433">Leucine-rich repeat</keyword>
<dbReference type="Gene3D" id="3.80.10.10">
    <property type="entry name" value="Ribonuclease Inhibitor"/>
    <property type="match status" value="2"/>
</dbReference>
<comment type="caution">
    <text evidence="4">The sequence shown here is derived from an EMBL/GenBank/DDBJ whole genome shotgun (WGS) entry which is preliminary data.</text>
</comment>
<feature type="transmembrane region" description="Helical" evidence="3">
    <location>
        <begin position="876"/>
        <end position="896"/>
    </location>
</feature>
<feature type="transmembrane region" description="Helical" evidence="3">
    <location>
        <begin position="1016"/>
        <end position="1036"/>
    </location>
</feature>
<keyword evidence="2" id="KW-0677">Repeat</keyword>
<sequence>MIGIVGLHQKSVRERDFPTSILEKGLEVKIEDASATEQTDKVRILNSIAFPRLETQELEDSQSNPLAHPNYERVDKALASHFALASWHGFVWEGKQTEALARALRLDDGRKVVQLSFTGCQHFSDNELKRLLENLPGDLRVLRLDLGFSGLKSWDFVKIDRLPFVKSLDQLELRFTGSSSFRSAAGLADLLRKMENLMDLELWFMNLPKLEELGSLNAAFLSLRNLESLVFDLSGCGQVLLEVRTELQQSIRSLKWLRGSSLDLWINIEGLPSRRCGLRFCPRSFQWLYFWCSCVFRWLQQVSVRLTRLPFTRVTPQLRRSFEATRFGRAYTSEAEETEDTETELRSVGEQRMDILDETRPFPCSHLTCTSFHAELHGYCERHRWLGLAKRIFVQLNTGRQYIELSLLILTQAAAEVESKHLLLLIIISLLPAACFSMSHSTGGPGTVAFLLIVFLTLGSVAYTAARLQWMHDLSKELHVQVESKYAKHLQIDMSRLFGGKDGDIDIVQPRISSLTEHFIEARVQLDKFNRDICLPLQEFLQTRDFTSRPNMRPALKLLAPAQEDVLLQGSASHILDLLYCDVTFSCWHGMIEAWDFLKRRIESGELNIEIVHVRDYFAAAETGRRCAEMILNINGYLATVRFLDERLTQVENQLDNVHRLAKQLGLATHLTEPLLVSRPKLRAHHVSRQSTQWFRPLRVAVLILQAVSSLAAMYLALQYFMRYSPPFVRSNLPKLINDAFALETVDSHRPRAQIRSSGCWRSERSGSDSDSGWFENSLLLLPSMLFSLPYLALTIVLLSDLCRSQRQKRKAKPIQLLYEKYCGIQGTFFPFKVATLQFFTVMLQALGKLQIMGGIVSLSFHSSGKHHVAPFQRCFWAFVGFLFLNSIYPTVLFVFPSENWARVGAAVLDAVFDVAYSGTYLIMTVLATYELGLDQDISGNFGDQAAVNFRATLDPSFAFPTDFFGFFAVFYSLAHVCTVCRAVERHRPQPQQDPRHPRSSTPQSWRPTTRRCCKVLYSPVLLVAILWLLLTADAYPRPSGCFPCHCIQLPTGLKKLTSCSLAGVLHFEDVSLSNQNISSVAPDAFNFRRSSGIQRLSLSGNPFQVLPKKMFEPLNGLQLLDLGSLGLEHVESETFVGLKNLRIL</sequence>
<evidence type="ECO:0000256" key="2">
    <source>
        <dbReference type="ARBA" id="ARBA00022737"/>
    </source>
</evidence>
<name>A0ABP0J8R2_9DINO</name>
<dbReference type="SUPFAM" id="SSF52047">
    <property type="entry name" value="RNI-like"/>
    <property type="match status" value="1"/>
</dbReference>
<dbReference type="PANTHER" id="PTHR24366:SF96">
    <property type="entry name" value="LEUCINE RICH REPEAT CONTAINING 53"/>
    <property type="match status" value="1"/>
</dbReference>
<dbReference type="SUPFAM" id="SSF52058">
    <property type="entry name" value="L domain-like"/>
    <property type="match status" value="1"/>
</dbReference>
<proteinExistence type="predicted"/>
<organism evidence="4 5">
    <name type="scientific">Durusdinium trenchii</name>
    <dbReference type="NCBI Taxonomy" id="1381693"/>
    <lineage>
        <taxon>Eukaryota</taxon>
        <taxon>Sar</taxon>
        <taxon>Alveolata</taxon>
        <taxon>Dinophyceae</taxon>
        <taxon>Suessiales</taxon>
        <taxon>Symbiodiniaceae</taxon>
        <taxon>Durusdinium</taxon>
    </lineage>
</organism>
<feature type="non-terminal residue" evidence="4">
    <location>
        <position position="1145"/>
    </location>
</feature>
<evidence type="ECO:0000256" key="3">
    <source>
        <dbReference type="SAM" id="Phobius"/>
    </source>
</evidence>
<keyword evidence="3" id="KW-0472">Membrane</keyword>
<protein>
    <submittedName>
        <fullName evidence="4">Uncharacterized protein</fullName>
    </submittedName>
</protein>
<gene>
    <name evidence="4" type="ORF">CCMP2556_LOCUS10180</name>
</gene>
<dbReference type="Pfam" id="PF13855">
    <property type="entry name" value="LRR_8"/>
    <property type="match status" value="1"/>
</dbReference>
<evidence type="ECO:0000313" key="4">
    <source>
        <dbReference type="EMBL" id="CAK9010718.1"/>
    </source>
</evidence>
<keyword evidence="5" id="KW-1185">Reference proteome</keyword>
<dbReference type="Proteomes" id="UP001642484">
    <property type="component" value="Unassembled WGS sequence"/>
</dbReference>
<accession>A0ABP0J8R2</accession>
<dbReference type="InterPro" id="IPR001611">
    <property type="entry name" value="Leu-rich_rpt"/>
</dbReference>
<dbReference type="InterPro" id="IPR032675">
    <property type="entry name" value="LRR_dom_sf"/>
</dbReference>
<feature type="transmembrane region" description="Helical" evidence="3">
    <location>
        <begin position="964"/>
        <end position="984"/>
    </location>
</feature>
<feature type="transmembrane region" description="Helical" evidence="3">
    <location>
        <begin position="780"/>
        <end position="803"/>
    </location>
</feature>
<keyword evidence="3" id="KW-0812">Transmembrane</keyword>
<feature type="transmembrane region" description="Helical" evidence="3">
    <location>
        <begin position="446"/>
        <end position="466"/>
    </location>
</feature>